<gene>
    <name evidence="1" type="ORF">Amon01_000255100</name>
</gene>
<evidence type="ECO:0000313" key="1">
    <source>
        <dbReference type="EMBL" id="GMG22179.1"/>
    </source>
</evidence>
<protein>
    <submittedName>
        <fullName evidence="1">Unnamed protein product</fullName>
    </submittedName>
</protein>
<proteinExistence type="predicted"/>
<dbReference type="Proteomes" id="UP001165063">
    <property type="component" value="Unassembled WGS sequence"/>
</dbReference>
<dbReference type="EMBL" id="BSXU01000942">
    <property type="protein sequence ID" value="GMG22179.1"/>
    <property type="molecule type" value="Genomic_DNA"/>
</dbReference>
<keyword evidence="2" id="KW-1185">Reference proteome</keyword>
<name>A0A9W7DIJ0_AMBMO</name>
<comment type="caution">
    <text evidence="1">The sequence shown here is derived from an EMBL/GenBank/DDBJ whole genome shotgun (WGS) entry which is preliminary data.</text>
</comment>
<organism evidence="1 2">
    <name type="scientific">Ambrosiozyma monospora</name>
    <name type="common">Yeast</name>
    <name type="synonym">Endomycopsis monosporus</name>
    <dbReference type="NCBI Taxonomy" id="43982"/>
    <lineage>
        <taxon>Eukaryota</taxon>
        <taxon>Fungi</taxon>
        <taxon>Dikarya</taxon>
        <taxon>Ascomycota</taxon>
        <taxon>Saccharomycotina</taxon>
        <taxon>Pichiomycetes</taxon>
        <taxon>Pichiales</taxon>
        <taxon>Pichiaceae</taxon>
        <taxon>Ambrosiozyma</taxon>
    </lineage>
</organism>
<reference evidence="1" key="1">
    <citation type="submission" date="2023-04" db="EMBL/GenBank/DDBJ databases">
        <title>Ambrosiozyma monospora NBRC 1965.</title>
        <authorList>
            <person name="Ichikawa N."/>
            <person name="Sato H."/>
            <person name="Tonouchi N."/>
        </authorList>
    </citation>
    <scope>NUCLEOTIDE SEQUENCE</scope>
    <source>
        <strain evidence="1">NBRC 1965</strain>
    </source>
</reference>
<accession>A0A9W7DIJ0</accession>
<dbReference type="AlphaFoldDB" id="A0A9W7DIJ0"/>
<sequence>MPKAVLDEVVSLQPYRVALENAIGIWTELPQATTYPRFTSRIAHAQKIMRVVSKIVPEKARSDPYRFCYTVFVTFNMIQAYGADFQDKFTDAFFEHVKKEQDFHFEDIKQRSTGLDAFDDDDLADANTNNFSFLLSNNSQSEQDRNRKRLAEIRYQTLMRNSREFLNNRENIISKEIEKSGEYWKEKFESKTWIDSTP</sequence>
<evidence type="ECO:0000313" key="2">
    <source>
        <dbReference type="Proteomes" id="UP001165063"/>
    </source>
</evidence>